<evidence type="ECO:0000313" key="2">
    <source>
        <dbReference type="Proteomes" id="UP001161247"/>
    </source>
</evidence>
<dbReference type="Proteomes" id="UP001161247">
    <property type="component" value="Chromosome 8"/>
</dbReference>
<sequence length="71" mass="7739">MVGTLLQSDISNTGAGFEAGEDINWIRDGVTDIVVEAEKDDLPPGDGHAQDDERAQGDRCLKMMDMLNVDF</sequence>
<organism evidence="1 2">
    <name type="scientific">Oldenlandia corymbosa var. corymbosa</name>
    <dbReference type="NCBI Taxonomy" id="529605"/>
    <lineage>
        <taxon>Eukaryota</taxon>
        <taxon>Viridiplantae</taxon>
        <taxon>Streptophyta</taxon>
        <taxon>Embryophyta</taxon>
        <taxon>Tracheophyta</taxon>
        <taxon>Spermatophyta</taxon>
        <taxon>Magnoliopsida</taxon>
        <taxon>eudicotyledons</taxon>
        <taxon>Gunneridae</taxon>
        <taxon>Pentapetalae</taxon>
        <taxon>asterids</taxon>
        <taxon>lamiids</taxon>
        <taxon>Gentianales</taxon>
        <taxon>Rubiaceae</taxon>
        <taxon>Rubioideae</taxon>
        <taxon>Spermacoceae</taxon>
        <taxon>Hedyotis-Oldenlandia complex</taxon>
        <taxon>Oldenlandia</taxon>
    </lineage>
</organism>
<name>A0AAV1E796_OLDCO</name>
<proteinExistence type="predicted"/>
<protein>
    <submittedName>
        <fullName evidence="1">OLC1v1016144C1</fullName>
    </submittedName>
</protein>
<keyword evidence="2" id="KW-1185">Reference proteome</keyword>
<dbReference type="EMBL" id="OX459125">
    <property type="protein sequence ID" value="CAI9115285.1"/>
    <property type="molecule type" value="Genomic_DNA"/>
</dbReference>
<accession>A0AAV1E796</accession>
<dbReference type="AlphaFoldDB" id="A0AAV1E796"/>
<reference evidence="1" key="1">
    <citation type="submission" date="2023-03" db="EMBL/GenBank/DDBJ databases">
        <authorList>
            <person name="Julca I."/>
        </authorList>
    </citation>
    <scope>NUCLEOTIDE SEQUENCE</scope>
</reference>
<evidence type="ECO:0000313" key="1">
    <source>
        <dbReference type="EMBL" id="CAI9115285.1"/>
    </source>
</evidence>
<gene>
    <name evidence="1" type="ORF">OLC1_LOCUS21847</name>
</gene>